<organism evidence="1 2">
    <name type="scientific">Neofusicoccum parvum</name>
    <dbReference type="NCBI Taxonomy" id="310453"/>
    <lineage>
        <taxon>Eukaryota</taxon>
        <taxon>Fungi</taxon>
        <taxon>Dikarya</taxon>
        <taxon>Ascomycota</taxon>
        <taxon>Pezizomycotina</taxon>
        <taxon>Dothideomycetes</taxon>
        <taxon>Dothideomycetes incertae sedis</taxon>
        <taxon>Botryosphaeriales</taxon>
        <taxon>Botryosphaeriaceae</taxon>
        <taxon>Neofusicoccum</taxon>
    </lineage>
</organism>
<accession>A0ACB5SCE4</accession>
<evidence type="ECO:0000313" key="2">
    <source>
        <dbReference type="Proteomes" id="UP001165186"/>
    </source>
</evidence>
<name>A0ACB5SCE4_9PEZI</name>
<sequence length="370" mass="41749">MTPRIAIIGAGPAGLTFARILHQNGVPTTIFDKETSPDMRRALGGILDLHQDSGQSALKKAGLYEQFIKVANYDAEDFVLADKWGKCYIDIKDVERGRPEIDRSVLRQLLLDSIPPTYIRWDHHVQRVEEGTIYFDNGSETGFDLIVGADGAWSKVRQVLSCVPPFYSGITGIELRLRNIDTNHPELSEMIGRGSYFAFGGKEGRVLMCQRQGDRSVRVYAFQRKPEQWITDSSIDFNNPVEVRNVLLKDYQTWSPKQKRLLEVCDDDLIPRVLYMLPVGIRWPSKQCFTLIGDAAHLMTPFAGEGVNAALHDALDLAEAIIQNRDDLAVAVACYERGKFPRSEKTQKKTWDFLLSTFGEEGIAKYQADF</sequence>
<dbReference type="Proteomes" id="UP001165186">
    <property type="component" value="Unassembled WGS sequence"/>
</dbReference>
<evidence type="ECO:0000313" key="1">
    <source>
        <dbReference type="EMBL" id="GME34897.1"/>
    </source>
</evidence>
<protein>
    <submittedName>
        <fullName evidence="1">Zeaxanthin epoxidase</fullName>
    </submittedName>
</protein>
<keyword evidence="2" id="KW-1185">Reference proteome</keyword>
<reference evidence="1" key="1">
    <citation type="submission" date="2024-09" db="EMBL/GenBank/DDBJ databases">
        <title>Draft Genome Sequences of Neofusicoccum parvum.</title>
        <authorList>
            <person name="Ashida A."/>
            <person name="Camagna M."/>
            <person name="Tanaka A."/>
            <person name="Takemoto D."/>
        </authorList>
    </citation>
    <scope>NUCLEOTIDE SEQUENCE</scope>
    <source>
        <strain evidence="1">PPO83</strain>
    </source>
</reference>
<proteinExistence type="predicted"/>
<dbReference type="EMBL" id="BSXG01000258">
    <property type="protein sequence ID" value="GME34897.1"/>
    <property type="molecule type" value="Genomic_DNA"/>
</dbReference>
<comment type="caution">
    <text evidence="1">The sequence shown here is derived from an EMBL/GenBank/DDBJ whole genome shotgun (WGS) entry which is preliminary data.</text>
</comment>
<gene>
    <name evidence="1" type="primary">g6620</name>
    <name evidence="1" type="ORF">NpPPO83_00006620</name>
</gene>